<dbReference type="Gene3D" id="2.60.40.3460">
    <property type="match status" value="1"/>
</dbReference>
<dbReference type="SUPFAM" id="SSF49313">
    <property type="entry name" value="Cadherin-like"/>
    <property type="match status" value="2"/>
</dbReference>
<sequence length="530" mass="55467">MKTTKFLLLVIAILALSCSKDDDQTINLAPVIKAQSFSASETAIDTEIFGTVTATDVNEDALSYSITANSDDLFEITKTGALSLASGKTLDFETKTTHEITVEVTDGKAKASAKVTITVTDGNDTPAISAQSFTAAETIEDTVVIGTVTATDENGDQITYSIITNSNDLFEITTTGELSLAVGKTLDFETKSVHEIIIEATDGNHSASETITINVSDITTVSTLAGGGPITVFNAPQGLVVDASGNVYVANVYNHTINKITPDGTVSVFAGSVKGYANGTGSAAKFHFPIDLAIDASDNIYVADQGNHCIRKITPGGVVSMFAGSEFGLSGNIDDTGSAARFNGPTGITVDANNIIYVTDINSHLIRKITPLKEVTTLAGSIKGYAEGTGTAAKFSFPSDVVADNSGNVYVTDQSNHRIRKITSSGVVTTFAGSSSGYAEGTGSAAQFNFPTRITIDPSGNLYVTDLQNHRIRKITSAGVVSTLAGIESGYIDGDASIAKFERPYGIAIDASLNLYVTDETGNRVRKITQ</sequence>
<dbReference type="InterPro" id="IPR011042">
    <property type="entry name" value="6-blade_b-propeller_TolB-like"/>
</dbReference>
<dbReference type="Pfam" id="PF01436">
    <property type="entry name" value="NHL"/>
    <property type="match status" value="5"/>
</dbReference>
<dbReference type="Gene3D" id="2.60.40.60">
    <property type="entry name" value="Cadherins"/>
    <property type="match status" value="2"/>
</dbReference>
<feature type="repeat" description="NHL" evidence="2">
    <location>
        <begin position="233"/>
        <end position="263"/>
    </location>
</feature>
<protein>
    <recommendedName>
        <fullName evidence="3">Cadherin domain-containing protein</fullName>
    </recommendedName>
</protein>
<dbReference type="Gene3D" id="2.120.10.30">
    <property type="entry name" value="TolB, C-terminal domain"/>
    <property type="match status" value="3"/>
</dbReference>
<feature type="repeat" description="NHL" evidence="2">
    <location>
        <begin position="443"/>
        <end position="478"/>
    </location>
</feature>
<dbReference type="GO" id="GO:0016020">
    <property type="term" value="C:membrane"/>
    <property type="evidence" value="ECO:0007669"/>
    <property type="project" value="InterPro"/>
</dbReference>
<dbReference type="PROSITE" id="PS51125">
    <property type="entry name" value="NHL"/>
    <property type="match status" value="4"/>
</dbReference>
<accession>A0A023BW28</accession>
<proteinExistence type="predicted"/>
<dbReference type="PANTHER" id="PTHR13833:SF71">
    <property type="entry name" value="NHL DOMAIN-CONTAINING PROTEIN"/>
    <property type="match status" value="1"/>
</dbReference>
<keyword evidence="1" id="KW-0677">Repeat</keyword>
<keyword evidence="5" id="KW-1185">Reference proteome</keyword>
<feature type="domain" description="Cadherin" evidence="3">
    <location>
        <begin position="31"/>
        <end position="128"/>
    </location>
</feature>
<dbReference type="CDD" id="cd14953">
    <property type="entry name" value="NHL_like_1"/>
    <property type="match status" value="1"/>
</dbReference>
<feature type="domain" description="Cadherin" evidence="3">
    <location>
        <begin position="127"/>
        <end position="231"/>
    </location>
</feature>
<dbReference type="InterPro" id="IPR015919">
    <property type="entry name" value="Cadherin-like_sf"/>
</dbReference>
<evidence type="ECO:0000313" key="5">
    <source>
        <dbReference type="Proteomes" id="UP000023541"/>
    </source>
</evidence>
<dbReference type="PROSITE" id="PS50268">
    <property type="entry name" value="CADHERIN_2"/>
    <property type="match status" value="2"/>
</dbReference>
<dbReference type="PANTHER" id="PTHR13833">
    <property type="match status" value="1"/>
</dbReference>
<dbReference type="STRING" id="1317122.ATO12_15360"/>
<dbReference type="Pfam" id="PF00028">
    <property type="entry name" value="Cadherin"/>
    <property type="match status" value="2"/>
</dbReference>
<name>A0A023BW28_9FLAO</name>
<dbReference type="AlphaFoldDB" id="A0A023BW28"/>
<dbReference type="eggNOG" id="COG3391">
    <property type="taxonomic scope" value="Bacteria"/>
</dbReference>
<dbReference type="EMBL" id="AQRA01000004">
    <property type="protein sequence ID" value="EZH74242.1"/>
    <property type="molecule type" value="Genomic_DNA"/>
</dbReference>
<dbReference type="GO" id="GO:0007156">
    <property type="term" value="P:homophilic cell adhesion via plasma membrane adhesion molecules"/>
    <property type="evidence" value="ECO:0007669"/>
    <property type="project" value="InterPro"/>
</dbReference>
<dbReference type="SUPFAM" id="SSF63829">
    <property type="entry name" value="Calcium-dependent phosphotriesterase"/>
    <property type="match status" value="1"/>
</dbReference>
<dbReference type="RefSeq" id="WP_051575752.1">
    <property type="nucleotide sequence ID" value="NZ_AQRA01000004.1"/>
</dbReference>
<dbReference type="InterPro" id="IPR001258">
    <property type="entry name" value="NHL_repeat"/>
</dbReference>
<dbReference type="eggNOG" id="COG2834">
    <property type="taxonomic scope" value="Bacteria"/>
</dbReference>
<feature type="repeat" description="NHL" evidence="2">
    <location>
        <begin position="390"/>
        <end position="425"/>
    </location>
</feature>
<dbReference type="Proteomes" id="UP000023541">
    <property type="component" value="Unassembled WGS sequence"/>
</dbReference>
<comment type="caution">
    <text evidence="4">The sequence shown here is derived from an EMBL/GenBank/DDBJ whole genome shotgun (WGS) entry which is preliminary data.</text>
</comment>
<dbReference type="SMART" id="SM00112">
    <property type="entry name" value="CA"/>
    <property type="match status" value="2"/>
</dbReference>
<evidence type="ECO:0000259" key="3">
    <source>
        <dbReference type="PROSITE" id="PS50268"/>
    </source>
</evidence>
<evidence type="ECO:0000256" key="1">
    <source>
        <dbReference type="ARBA" id="ARBA00022737"/>
    </source>
</evidence>
<evidence type="ECO:0000256" key="2">
    <source>
        <dbReference type="PROSITE-ProRule" id="PRU00504"/>
    </source>
</evidence>
<evidence type="ECO:0000313" key="4">
    <source>
        <dbReference type="EMBL" id="EZH74242.1"/>
    </source>
</evidence>
<dbReference type="PROSITE" id="PS51257">
    <property type="entry name" value="PROKAR_LIPOPROTEIN"/>
    <property type="match status" value="1"/>
</dbReference>
<gene>
    <name evidence="4" type="ORF">ATO12_15360</name>
</gene>
<feature type="repeat" description="NHL" evidence="2">
    <location>
        <begin position="281"/>
        <end position="316"/>
    </location>
</feature>
<organism evidence="4 5">
    <name type="scientific">Aquimarina atlantica</name>
    <dbReference type="NCBI Taxonomy" id="1317122"/>
    <lineage>
        <taxon>Bacteria</taxon>
        <taxon>Pseudomonadati</taxon>
        <taxon>Bacteroidota</taxon>
        <taxon>Flavobacteriia</taxon>
        <taxon>Flavobacteriales</taxon>
        <taxon>Flavobacteriaceae</taxon>
        <taxon>Aquimarina</taxon>
    </lineage>
</organism>
<dbReference type="InterPro" id="IPR002126">
    <property type="entry name" value="Cadherin-like_dom"/>
</dbReference>
<dbReference type="CDD" id="cd11304">
    <property type="entry name" value="Cadherin_repeat"/>
    <property type="match status" value="2"/>
</dbReference>
<dbReference type="GO" id="GO:0005509">
    <property type="term" value="F:calcium ion binding"/>
    <property type="evidence" value="ECO:0007669"/>
    <property type="project" value="InterPro"/>
</dbReference>
<reference evidence="4 5" key="1">
    <citation type="submission" date="2014-04" db="EMBL/GenBank/DDBJ databases">
        <title>Aquimarina sp. 22II-S11-z7 Genome Sequencing.</title>
        <authorList>
            <person name="Lai Q."/>
        </authorList>
    </citation>
    <scope>NUCLEOTIDE SEQUENCE [LARGE SCALE GENOMIC DNA]</scope>
    <source>
        <strain evidence="4 5">22II-S11-z7</strain>
    </source>
</reference>